<keyword evidence="2" id="KW-1185">Reference proteome</keyword>
<evidence type="ECO:0000313" key="1">
    <source>
        <dbReference type="EnsemblMetazoa" id="XP_008189722.2"/>
    </source>
</evidence>
<evidence type="ECO:0000313" key="2">
    <source>
        <dbReference type="Proteomes" id="UP000007819"/>
    </source>
</evidence>
<dbReference type="RefSeq" id="XP_008189722.2">
    <property type="nucleotide sequence ID" value="XM_008191500.3"/>
</dbReference>
<sequence length="137" mass="15077">MFLNFLENRLKPDVLYLHYFQMKEMVVKLVTLRTSLKLSSSDKVGICTTLTENVSCGSNSPLKINDDKGKYTSETYSSNEVLALPLPGSPEVQDSIDYSITSGTSSSFTSEKSRCLDSPLDFISPSSSKGCQSENLI</sequence>
<dbReference type="Proteomes" id="UP000007819">
    <property type="component" value="Unassembled WGS sequence"/>
</dbReference>
<organism evidence="1 2">
    <name type="scientific">Acyrthosiphon pisum</name>
    <name type="common">Pea aphid</name>
    <dbReference type="NCBI Taxonomy" id="7029"/>
    <lineage>
        <taxon>Eukaryota</taxon>
        <taxon>Metazoa</taxon>
        <taxon>Ecdysozoa</taxon>
        <taxon>Arthropoda</taxon>
        <taxon>Hexapoda</taxon>
        <taxon>Insecta</taxon>
        <taxon>Pterygota</taxon>
        <taxon>Neoptera</taxon>
        <taxon>Paraneoptera</taxon>
        <taxon>Hemiptera</taxon>
        <taxon>Sternorrhyncha</taxon>
        <taxon>Aphidomorpha</taxon>
        <taxon>Aphidoidea</taxon>
        <taxon>Aphididae</taxon>
        <taxon>Macrosiphini</taxon>
        <taxon>Acyrthosiphon</taxon>
    </lineage>
</organism>
<protein>
    <submittedName>
        <fullName evidence="1">Uncharacterized protein</fullName>
    </submittedName>
</protein>
<dbReference type="EnsemblMetazoa" id="XM_008191500.3">
    <property type="protein sequence ID" value="XP_008189722.2"/>
    <property type="gene ID" value="LOC100571341"/>
</dbReference>
<dbReference type="KEGG" id="api:100571341"/>
<dbReference type="GeneID" id="100571341"/>
<reference evidence="2" key="1">
    <citation type="submission" date="2010-06" db="EMBL/GenBank/DDBJ databases">
        <authorList>
            <person name="Jiang H."/>
            <person name="Abraham K."/>
            <person name="Ali S."/>
            <person name="Alsbrooks S.L."/>
            <person name="Anim B.N."/>
            <person name="Anosike U.S."/>
            <person name="Attaway T."/>
            <person name="Bandaranaike D.P."/>
            <person name="Battles P.K."/>
            <person name="Bell S.N."/>
            <person name="Bell A.V."/>
            <person name="Beltran B."/>
            <person name="Bickham C."/>
            <person name="Bustamante Y."/>
            <person name="Caleb T."/>
            <person name="Canada A."/>
            <person name="Cardenas V."/>
            <person name="Carter K."/>
            <person name="Chacko J."/>
            <person name="Chandrabose M.N."/>
            <person name="Chavez D."/>
            <person name="Chavez A."/>
            <person name="Chen L."/>
            <person name="Chu H.-S."/>
            <person name="Claassen K.J."/>
            <person name="Cockrell R."/>
            <person name="Collins M."/>
            <person name="Cooper J.A."/>
            <person name="Cree A."/>
            <person name="Curry S.M."/>
            <person name="Da Y."/>
            <person name="Dao M.D."/>
            <person name="Das B."/>
            <person name="Davila M.-L."/>
            <person name="Davy-Carroll L."/>
            <person name="Denson S."/>
            <person name="Dinh H."/>
            <person name="Ebong V.E."/>
            <person name="Edwards J.R."/>
            <person name="Egan A."/>
            <person name="El-Daye J."/>
            <person name="Escobedo L."/>
            <person name="Fernandez S."/>
            <person name="Fernando P.R."/>
            <person name="Flagg N."/>
            <person name="Forbes L.D."/>
            <person name="Fowler R.G."/>
            <person name="Fu Q."/>
            <person name="Gabisi R.A."/>
            <person name="Ganer J."/>
            <person name="Garbino Pronczuk A."/>
            <person name="Garcia R.M."/>
            <person name="Garner T."/>
            <person name="Garrett T.E."/>
            <person name="Gonzalez D.A."/>
            <person name="Hamid H."/>
            <person name="Hawkins E.S."/>
            <person name="Hirani K."/>
            <person name="Hogues M.E."/>
            <person name="Hollins B."/>
            <person name="Hsiao C.-H."/>
            <person name="Jabil R."/>
            <person name="James M.L."/>
            <person name="Jhangiani S.N."/>
            <person name="Johnson B."/>
            <person name="Johnson Q."/>
            <person name="Joshi V."/>
            <person name="Kalu J.B."/>
            <person name="Kam C."/>
            <person name="Kashfia A."/>
            <person name="Keebler J."/>
            <person name="Kisamo H."/>
            <person name="Kovar C.L."/>
            <person name="Lago L.A."/>
            <person name="Lai C.-Y."/>
            <person name="Laidlaw J."/>
            <person name="Lara F."/>
            <person name="Le T.-K."/>
            <person name="Lee S.L."/>
            <person name="Legall F.H."/>
            <person name="Lemon S.J."/>
            <person name="Lewis L.R."/>
            <person name="Li B."/>
            <person name="Liu Y."/>
            <person name="Liu Y.-S."/>
            <person name="Lopez J."/>
            <person name="Lozado R.J."/>
            <person name="Lu J."/>
            <person name="Madu R.C."/>
            <person name="Maheshwari M."/>
            <person name="Maheshwari R."/>
            <person name="Malloy K."/>
            <person name="Martinez E."/>
            <person name="Mathew T."/>
            <person name="Mercado I.C."/>
            <person name="Mercado C."/>
            <person name="Meyer B."/>
            <person name="Montgomery K."/>
            <person name="Morgan M.B."/>
            <person name="Munidasa M."/>
            <person name="Nazareth L.V."/>
            <person name="Nelson J."/>
            <person name="Ng B.M."/>
            <person name="Nguyen N.B."/>
            <person name="Nguyen P.Q."/>
            <person name="Nguyen T."/>
            <person name="Obregon M."/>
            <person name="Okwuonu G.O."/>
            <person name="Onwere C.G."/>
            <person name="Orozco G."/>
            <person name="Parra A."/>
            <person name="Patel S."/>
            <person name="Patil S."/>
            <person name="Perez A."/>
            <person name="Perez Y."/>
            <person name="Pham C."/>
            <person name="Primus E.L."/>
            <person name="Pu L.-L."/>
            <person name="Puazo M."/>
            <person name="Qin X."/>
            <person name="Quiroz J.B."/>
            <person name="Reese J."/>
            <person name="Richards S."/>
            <person name="Rives C.M."/>
            <person name="Robberts R."/>
            <person name="Ruiz S.J."/>
            <person name="Ruiz M.J."/>
            <person name="Santibanez J."/>
            <person name="Schneider B.W."/>
            <person name="Sisson I."/>
            <person name="Smith M."/>
            <person name="Sodergren E."/>
            <person name="Song X.-Z."/>
            <person name="Song B.B."/>
            <person name="Summersgill H."/>
            <person name="Thelus R."/>
            <person name="Thornton R.D."/>
            <person name="Trejos Z.Y."/>
            <person name="Usmani K."/>
            <person name="Vattathil S."/>
            <person name="Villasana D."/>
            <person name="Walker D.L."/>
            <person name="Wang S."/>
            <person name="Wang K."/>
            <person name="White C.S."/>
            <person name="Williams A.C."/>
            <person name="Williamson J."/>
            <person name="Wilson K."/>
            <person name="Woghiren I.O."/>
            <person name="Woodworth J.R."/>
            <person name="Worley K.C."/>
            <person name="Wright R.A."/>
            <person name="Wu W."/>
            <person name="Young L."/>
            <person name="Zhang L."/>
            <person name="Zhang J."/>
            <person name="Zhu Y."/>
            <person name="Muzny D.M."/>
            <person name="Weinstock G."/>
            <person name="Gibbs R.A."/>
        </authorList>
    </citation>
    <scope>NUCLEOTIDE SEQUENCE [LARGE SCALE GENOMIC DNA]</scope>
    <source>
        <strain evidence="2">LSR1</strain>
    </source>
</reference>
<proteinExistence type="predicted"/>
<dbReference type="AlphaFoldDB" id="A0A8R2BBH0"/>
<reference evidence="1" key="2">
    <citation type="submission" date="2022-06" db="UniProtKB">
        <authorList>
            <consortium name="EnsemblMetazoa"/>
        </authorList>
    </citation>
    <scope>IDENTIFICATION</scope>
</reference>
<accession>A0A8R2BBH0</accession>
<name>A0A8R2BBH0_ACYPI</name>